<evidence type="ECO:0000313" key="2">
    <source>
        <dbReference type="Proteomes" id="UP000729701"/>
    </source>
</evidence>
<gene>
    <name evidence="1" type="ORF">KME60_25885</name>
</gene>
<name>A0A951QRT4_9CYAN</name>
<sequence length="152" mass="18063">MFTKSRKVNRYRRKGQNLITANKIKPENWDISDAEAKEALKVKNINVKEIKKIRKLKHQVCISFWDEKGNICSSFFSYRIFSRWQQEIEETIDTCPNIKEWARLNRIMHYEFAYYDYLSEMEDALNVALENRMCVLKATGKLLESEELGVLS</sequence>
<dbReference type="AlphaFoldDB" id="A0A951QRT4"/>
<evidence type="ECO:0000313" key="1">
    <source>
        <dbReference type="EMBL" id="MBW4670758.1"/>
    </source>
</evidence>
<accession>A0A951QRT4</accession>
<dbReference type="EMBL" id="JAHHGZ010000035">
    <property type="protein sequence ID" value="MBW4670758.1"/>
    <property type="molecule type" value="Genomic_DNA"/>
</dbReference>
<comment type="caution">
    <text evidence="1">The sequence shown here is derived from an EMBL/GenBank/DDBJ whole genome shotgun (WGS) entry which is preliminary data.</text>
</comment>
<reference evidence="1" key="1">
    <citation type="submission" date="2021-05" db="EMBL/GenBank/DDBJ databases">
        <authorList>
            <person name="Pietrasiak N."/>
            <person name="Ward R."/>
            <person name="Stajich J.E."/>
            <person name="Kurbessoian T."/>
        </authorList>
    </citation>
    <scope>NUCLEOTIDE SEQUENCE</scope>
    <source>
        <strain evidence="1">GSE-NOS-MK-12-04C</strain>
    </source>
</reference>
<dbReference type="Proteomes" id="UP000729701">
    <property type="component" value="Unassembled WGS sequence"/>
</dbReference>
<organism evidence="1 2">
    <name type="scientific">Cyanomargarita calcarea GSE-NOS-MK-12-04C</name>
    <dbReference type="NCBI Taxonomy" id="2839659"/>
    <lineage>
        <taxon>Bacteria</taxon>
        <taxon>Bacillati</taxon>
        <taxon>Cyanobacteriota</taxon>
        <taxon>Cyanophyceae</taxon>
        <taxon>Nostocales</taxon>
        <taxon>Cyanomargaritaceae</taxon>
        <taxon>Cyanomargarita</taxon>
    </lineage>
</organism>
<proteinExistence type="predicted"/>
<reference evidence="1" key="2">
    <citation type="journal article" date="2022" name="Microbiol. Resour. Announc.">
        <title>Metagenome Sequencing to Explore Phylogenomics of Terrestrial Cyanobacteria.</title>
        <authorList>
            <person name="Ward R.D."/>
            <person name="Stajich J.E."/>
            <person name="Johansen J.R."/>
            <person name="Huntemann M."/>
            <person name="Clum A."/>
            <person name="Foster B."/>
            <person name="Foster B."/>
            <person name="Roux S."/>
            <person name="Palaniappan K."/>
            <person name="Varghese N."/>
            <person name="Mukherjee S."/>
            <person name="Reddy T.B.K."/>
            <person name="Daum C."/>
            <person name="Copeland A."/>
            <person name="Chen I.A."/>
            <person name="Ivanova N.N."/>
            <person name="Kyrpides N.C."/>
            <person name="Shapiro N."/>
            <person name="Eloe-Fadrosh E.A."/>
            <person name="Pietrasiak N."/>
        </authorList>
    </citation>
    <scope>NUCLEOTIDE SEQUENCE</scope>
    <source>
        <strain evidence="1">GSE-NOS-MK-12-04C</strain>
    </source>
</reference>
<protein>
    <submittedName>
        <fullName evidence="1">Uncharacterized protein</fullName>
    </submittedName>
</protein>